<dbReference type="EMBL" id="LSSL01007704">
    <property type="protein sequence ID" value="OLY77742.1"/>
    <property type="molecule type" value="Genomic_DNA"/>
</dbReference>
<organism evidence="1 2">
    <name type="scientific">Smittium mucronatum</name>
    <dbReference type="NCBI Taxonomy" id="133383"/>
    <lineage>
        <taxon>Eukaryota</taxon>
        <taxon>Fungi</taxon>
        <taxon>Fungi incertae sedis</taxon>
        <taxon>Zoopagomycota</taxon>
        <taxon>Kickxellomycotina</taxon>
        <taxon>Harpellomycetes</taxon>
        <taxon>Harpellales</taxon>
        <taxon>Legeriomycetaceae</taxon>
        <taxon>Smittium</taxon>
    </lineage>
</organism>
<proteinExistence type="predicted"/>
<protein>
    <submittedName>
        <fullName evidence="1">Uncharacterized protein</fullName>
    </submittedName>
</protein>
<keyword evidence="2" id="KW-1185">Reference proteome</keyword>
<comment type="caution">
    <text evidence="1">The sequence shown here is derived from an EMBL/GenBank/DDBJ whole genome shotgun (WGS) entry which is preliminary data.</text>
</comment>
<dbReference type="Proteomes" id="UP000187455">
    <property type="component" value="Unassembled WGS sequence"/>
</dbReference>
<evidence type="ECO:0000313" key="2">
    <source>
        <dbReference type="Proteomes" id="UP000187455"/>
    </source>
</evidence>
<name>A0A1R0GLH5_9FUNG</name>
<accession>A0A1R0GLH5</accession>
<dbReference type="OrthoDB" id="5554389at2759"/>
<evidence type="ECO:0000313" key="1">
    <source>
        <dbReference type="EMBL" id="OLY77742.1"/>
    </source>
</evidence>
<dbReference type="AlphaFoldDB" id="A0A1R0GLH5"/>
<reference evidence="1 2" key="1">
    <citation type="journal article" date="2016" name="Mol. Biol. Evol.">
        <title>Genome-Wide Survey of Gut Fungi (Harpellales) Reveals the First Horizontally Transferred Ubiquitin Gene from a Mosquito Host.</title>
        <authorList>
            <person name="Wang Y."/>
            <person name="White M.M."/>
            <person name="Kvist S."/>
            <person name="Moncalvo J.M."/>
        </authorList>
    </citation>
    <scope>NUCLEOTIDE SEQUENCE [LARGE SCALE GENOMIC DNA]</scope>
    <source>
        <strain evidence="1 2">ALG-7-W6</strain>
    </source>
</reference>
<gene>
    <name evidence="1" type="ORF">AYI68_g8223</name>
</gene>
<sequence>MLSESLIDMSLYSEVSFKHMLHEGDQRCLKIHCIGGSDIKVGCNWSQSRGNHRDEIEYASRSIFDIKHLRKEDHRAKFTFFIFNFN</sequence>